<keyword evidence="6" id="KW-0472">Membrane</keyword>
<feature type="domain" description="Tectonic-1-3" evidence="7">
    <location>
        <begin position="456"/>
        <end position="597"/>
    </location>
</feature>
<dbReference type="Pfam" id="PF25752">
    <property type="entry name" value="DUF1619_N"/>
    <property type="match status" value="1"/>
</dbReference>
<dbReference type="PANTHER" id="PTHR14611">
    <property type="entry name" value="TECTONIC FAMILY MEMBER"/>
    <property type="match status" value="1"/>
</dbReference>
<organism evidence="9 10">
    <name type="scientific">Phoxinus phoxinus</name>
    <name type="common">Eurasian minnow</name>
    <dbReference type="NCBI Taxonomy" id="58324"/>
    <lineage>
        <taxon>Eukaryota</taxon>
        <taxon>Metazoa</taxon>
        <taxon>Chordata</taxon>
        <taxon>Craniata</taxon>
        <taxon>Vertebrata</taxon>
        <taxon>Euteleostomi</taxon>
        <taxon>Actinopterygii</taxon>
        <taxon>Neopterygii</taxon>
        <taxon>Teleostei</taxon>
        <taxon>Ostariophysi</taxon>
        <taxon>Cypriniformes</taxon>
        <taxon>Leuciscidae</taxon>
        <taxon>Phoxininae</taxon>
        <taxon>Phoxinus</taxon>
    </lineage>
</organism>
<dbReference type="InterPro" id="IPR011677">
    <property type="entry name" value="TCTN1-3_dom"/>
</dbReference>
<feature type="domain" description="Tectonic-1-3" evidence="7">
    <location>
        <begin position="281"/>
        <end position="410"/>
    </location>
</feature>
<keyword evidence="5" id="KW-0325">Glycoprotein</keyword>
<dbReference type="GO" id="GO:0060271">
    <property type="term" value="P:cilium assembly"/>
    <property type="evidence" value="ECO:0007669"/>
    <property type="project" value="TreeGrafter"/>
</dbReference>
<feature type="transmembrane region" description="Helical" evidence="6">
    <location>
        <begin position="6"/>
        <end position="31"/>
    </location>
</feature>
<evidence type="ECO:0000256" key="6">
    <source>
        <dbReference type="SAM" id="Phobius"/>
    </source>
</evidence>
<evidence type="ECO:0000313" key="10">
    <source>
        <dbReference type="Proteomes" id="UP001364617"/>
    </source>
</evidence>
<comment type="caution">
    <text evidence="9">The sequence shown here is derived from an EMBL/GenBank/DDBJ whole genome shotgun (WGS) entry which is preliminary data.</text>
</comment>
<evidence type="ECO:0000256" key="5">
    <source>
        <dbReference type="ARBA" id="ARBA00023180"/>
    </source>
</evidence>
<name>A0AAN9DDX2_9TELE</name>
<gene>
    <name evidence="9" type="ORF">R3I93_002729</name>
</gene>
<keyword evidence="6" id="KW-1133">Transmembrane helix</keyword>
<keyword evidence="3" id="KW-0732">Signal</keyword>
<dbReference type="InterPro" id="IPR057724">
    <property type="entry name" value="TCTN1-3_N"/>
</dbReference>
<protein>
    <recommendedName>
        <fullName evidence="11">Tectonic-2</fullName>
    </recommendedName>
</protein>
<evidence type="ECO:0000256" key="3">
    <source>
        <dbReference type="ARBA" id="ARBA00022729"/>
    </source>
</evidence>
<dbReference type="Pfam" id="PF07773">
    <property type="entry name" value="TCTN_DUF1619"/>
    <property type="match status" value="2"/>
</dbReference>
<dbReference type="GO" id="GO:1904491">
    <property type="term" value="P:protein localization to ciliary transition zone"/>
    <property type="evidence" value="ECO:0007669"/>
    <property type="project" value="TreeGrafter"/>
</dbReference>
<evidence type="ECO:0000256" key="2">
    <source>
        <dbReference type="ARBA" id="ARBA00011495"/>
    </source>
</evidence>
<evidence type="ECO:0000259" key="8">
    <source>
        <dbReference type="Pfam" id="PF25752"/>
    </source>
</evidence>
<dbReference type="PANTHER" id="PTHR14611:SF6">
    <property type="entry name" value="TECTONIC-2"/>
    <property type="match status" value="1"/>
</dbReference>
<dbReference type="GO" id="GO:0007224">
    <property type="term" value="P:smoothened signaling pathway"/>
    <property type="evidence" value="ECO:0007669"/>
    <property type="project" value="TreeGrafter"/>
</dbReference>
<sequence length="709" mass="77301">MTRFPGSHVVFHFLCIIIMLLNDGTICNVVFQPAFILASGPRISSFLVGNVSGISFSISAVSSSNATGSIPSSSCVPVYQTQWNLSYELIGKNAFLVRVSLNRSLQLCGNETSVPDCCQEPLCLQETLLVSACADETPKASLIIQTHIYAQIFPNKPISENKTAIPNQVFQPLGSCPCDVSLGECDIRCCCDQDCTQEVLHLFATQCLPGPFGGSFSPVPEYQCSAQSSENDPDWFPFLCVTSPSDNNPFLGLFYDGRTVSPKPSPSFQAPQMTAAVPPINYRQGDPIFTKDDLYFTIPQNSGLGQCADNAPVAFLENFESQCVRRLQSCPSPSDDLRLDVKDGLGGVVTVSVVDEAANDLRLFLSNSLEPISVPQKCDNVVVALSYTLYWRENGLTAITVKRTTANITLSSPVSLTRRYSAVFVNGNETSQPNSGNSGYLVKRPVIGGILDSATEVIQRAQINLWQPGGDGLCSSAELRPALFGINSTSGCVIPVSLLNVRQCSRLRETVRAVLAELVTATLVSTTGNPNFSNLVDWVNITTSLQNSSQPAEGISGECSAVPTHLHIHVRSVIMGRVQGVPQTVIQAVEISFIETTWRIKCDIGKMNPCVNPEIMQNFPVTSSVTFTENPLNTQPPRSRFSINFTEFDCDRNDVCWPELAFPLTRYYTGEPYSQALAKGLILVFFFIAASVLGTPWRQIRQAWNNARL</sequence>
<evidence type="ECO:0000256" key="1">
    <source>
        <dbReference type="ARBA" id="ARBA00007633"/>
    </source>
</evidence>
<comment type="similarity">
    <text evidence="1">Belongs to the tectonic family.</text>
</comment>
<keyword evidence="10" id="KW-1185">Reference proteome</keyword>
<proteinExistence type="inferred from homology"/>
<dbReference type="Proteomes" id="UP001364617">
    <property type="component" value="Unassembled WGS sequence"/>
</dbReference>
<dbReference type="GO" id="GO:0036038">
    <property type="term" value="C:MKS complex"/>
    <property type="evidence" value="ECO:0007669"/>
    <property type="project" value="TreeGrafter"/>
</dbReference>
<feature type="domain" description="Tectonic-1-3 N-terminal" evidence="8">
    <location>
        <begin position="158"/>
        <end position="259"/>
    </location>
</feature>
<dbReference type="EMBL" id="JAYKXH010000003">
    <property type="protein sequence ID" value="KAK7172694.1"/>
    <property type="molecule type" value="Genomic_DNA"/>
</dbReference>
<evidence type="ECO:0000313" key="9">
    <source>
        <dbReference type="EMBL" id="KAK7172694.1"/>
    </source>
</evidence>
<keyword evidence="6" id="KW-0812">Transmembrane</keyword>
<comment type="subunit">
    <text evidence="2">Part of the tectonic-like complex (also named B9 complex).</text>
</comment>
<evidence type="ECO:0008006" key="11">
    <source>
        <dbReference type="Google" id="ProtNLM"/>
    </source>
</evidence>
<dbReference type="AlphaFoldDB" id="A0AAN9DDX2"/>
<feature type="transmembrane region" description="Helical" evidence="6">
    <location>
        <begin position="676"/>
        <end position="694"/>
    </location>
</feature>
<evidence type="ECO:0000259" key="7">
    <source>
        <dbReference type="Pfam" id="PF07773"/>
    </source>
</evidence>
<evidence type="ECO:0000256" key="4">
    <source>
        <dbReference type="ARBA" id="ARBA00022794"/>
    </source>
</evidence>
<accession>A0AAN9DDX2</accession>
<keyword evidence="4" id="KW-0970">Cilium biogenesis/degradation</keyword>
<dbReference type="InterPro" id="IPR040354">
    <property type="entry name" value="TCTN1-3"/>
</dbReference>
<reference evidence="9 10" key="1">
    <citation type="submission" date="2024-02" db="EMBL/GenBank/DDBJ databases">
        <title>Chromosome-level genome assembly of the Eurasian Minnow (Phoxinus phoxinus).</title>
        <authorList>
            <person name="Oriowo T.O."/>
            <person name="Martin S."/>
            <person name="Stange M."/>
            <person name="Chrysostomakis Y."/>
            <person name="Brown T."/>
            <person name="Winkler S."/>
            <person name="Kukowka S."/>
            <person name="Myers E.W."/>
            <person name="Bohne A."/>
        </authorList>
    </citation>
    <scope>NUCLEOTIDE SEQUENCE [LARGE SCALE GENOMIC DNA]</scope>
    <source>
        <strain evidence="9">ZFMK-TIS-60720</strain>
        <tissue evidence="9">Whole Organism</tissue>
    </source>
</reference>